<dbReference type="CDD" id="cd02440">
    <property type="entry name" value="AdoMet_MTases"/>
    <property type="match status" value="1"/>
</dbReference>
<feature type="chain" id="PRO_5023477865" description="S-adenosylmethionine decarboxylase alpha chain" evidence="12">
    <location>
        <begin position="72"/>
        <end position="444"/>
    </location>
</feature>
<feature type="binding site" evidence="11">
    <location>
        <position position="255"/>
    </location>
    <ligand>
        <name>S-methyl-5'-thioadenosine</name>
        <dbReference type="ChEBI" id="CHEBI:17509"/>
    </ligand>
</feature>
<dbReference type="PROSITE" id="PS51006">
    <property type="entry name" value="PABS_2"/>
    <property type="match status" value="1"/>
</dbReference>
<sequence length="444" mass="50173">MESEEGSDSVDTKGQHFVIDAFQCQADILNQEDVLKEFLIKAVEDLGMEILSTYFHSFSPQGVTGVIVLSTSHLSIHTWPEHGYAALDLYTCGDQKLWPVLRELLLKLEAKRASVHEIVRGHDIVHRPSSMKELDILLDTLVKEKSDIRVKNDIGNGWDRAYLKATLKGNHNILYNGSSPFQELLLIETMDIRLYLNQELQFSSLDERYYHEALVFPAMELAASPKRVLVLGGGDGLAVREILKYPNVEHVDLVDIDPKMVQLAKTHPALLVQNERSFLDEKVTVHIEDAKGYISGQLEPYDVIIIDFPDPSDSIISSLYTKELFSKVALLLAEDGVLVCQSNSPEEAPRLFWSIGKTIEAAGFYTRGYKILVPSFGVWGFHLATKKELSEEIPEISVPHEALPKNMTHLFNFSPTILSERQHAIVNEVSNLRLHKVYEEEIQK</sequence>
<comment type="function">
    <text evidence="11">Catalyzes the irreversible transfer of a propylamine group from the amino donor S-adenosylmethioninamine (decarboxy-AdoMet) to putrescine (1,4-diaminobutane) to yield spermidine.</text>
</comment>
<dbReference type="Pfam" id="PF01564">
    <property type="entry name" value="Spermine_synth"/>
    <property type="match status" value="1"/>
</dbReference>
<evidence type="ECO:0000256" key="10">
    <source>
        <dbReference type="ARBA" id="ARBA00023317"/>
    </source>
</evidence>
<dbReference type="Proteomes" id="UP000283095">
    <property type="component" value="Chromosome"/>
</dbReference>
<feature type="active site" description="Proton acceptor" evidence="11 13">
    <location>
        <position position="307"/>
    </location>
</feature>
<dbReference type="PANTHER" id="PTHR43317">
    <property type="entry name" value="THERMOSPERMINE SYNTHASE ACAULIS5"/>
    <property type="match status" value="1"/>
</dbReference>
<evidence type="ECO:0000256" key="13">
    <source>
        <dbReference type="PROSITE-ProRule" id="PRU00354"/>
    </source>
</evidence>
<dbReference type="InterPro" id="IPR016067">
    <property type="entry name" value="S-AdoMet_deCO2ase_core"/>
</dbReference>
<comment type="subunit">
    <text evidence="12">Heterotetramer of two alpha and two beta chains arranged as a dimer of alpha/beta heterodimers.</text>
</comment>
<dbReference type="UniPathway" id="UPA00331">
    <property type="reaction ID" value="UER00451"/>
</dbReference>
<evidence type="ECO:0000256" key="8">
    <source>
        <dbReference type="ARBA" id="ARBA00023239"/>
    </source>
</evidence>
<feature type="binding site" evidence="11">
    <location>
        <begin position="289"/>
        <end position="290"/>
    </location>
    <ligand>
        <name>S-methyl-5'-thioadenosine</name>
        <dbReference type="ChEBI" id="CHEBI:17509"/>
    </ligand>
</feature>
<dbReference type="KEGG" id="pasa:BAOM_0632"/>
<comment type="subunit">
    <text evidence="11">Homodimer or homotetramer.</text>
</comment>
<feature type="binding site" evidence="11">
    <location>
        <position position="211"/>
    </location>
    <ligand>
        <name>spermidine</name>
        <dbReference type="ChEBI" id="CHEBI:57834"/>
    </ligand>
</feature>
<comment type="cofactor">
    <cofactor evidence="12">
        <name>pyruvate</name>
        <dbReference type="ChEBI" id="CHEBI:15361"/>
    </cofactor>
    <text evidence="12">Binds 1 pyruvoyl group covalently per subunit.</text>
</comment>
<dbReference type="InterPro" id="IPR030373">
    <property type="entry name" value="PABS_CS"/>
</dbReference>
<accession>A0A3T0KLX9</accession>
<keyword evidence="7 12" id="KW-0865">Zymogen</keyword>
<dbReference type="InterPro" id="IPR003826">
    <property type="entry name" value="AdoMetDC_fam_prok"/>
</dbReference>
<evidence type="ECO:0000256" key="12">
    <source>
        <dbReference type="HAMAP-Rule" id="MF_00464"/>
    </source>
</evidence>
<feature type="active site" description="Proton donor; for catalytic activity" evidence="12">
    <location>
        <position position="92"/>
    </location>
</feature>
<evidence type="ECO:0000256" key="9">
    <source>
        <dbReference type="ARBA" id="ARBA00023270"/>
    </source>
</evidence>
<comment type="catalytic activity">
    <reaction evidence="11">
        <text>S-adenosyl 3-(methylsulfanyl)propylamine + putrescine = S-methyl-5'-thioadenosine + spermidine + H(+)</text>
        <dbReference type="Rhea" id="RHEA:12721"/>
        <dbReference type="ChEBI" id="CHEBI:15378"/>
        <dbReference type="ChEBI" id="CHEBI:17509"/>
        <dbReference type="ChEBI" id="CHEBI:57443"/>
        <dbReference type="ChEBI" id="CHEBI:57834"/>
        <dbReference type="ChEBI" id="CHEBI:326268"/>
        <dbReference type="EC" id="2.5.1.16"/>
    </reaction>
</comment>
<dbReference type="InterPro" id="IPR029063">
    <property type="entry name" value="SAM-dependent_MTases_sf"/>
</dbReference>
<organism evidence="15 16">
    <name type="scientific">Peribacillus asahii</name>
    <dbReference type="NCBI Taxonomy" id="228899"/>
    <lineage>
        <taxon>Bacteria</taxon>
        <taxon>Bacillati</taxon>
        <taxon>Bacillota</taxon>
        <taxon>Bacilli</taxon>
        <taxon>Bacillales</taxon>
        <taxon>Bacillaceae</taxon>
        <taxon>Peribacillus</taxon>
    </lineage>
</organism>
<name>A0A3T0KLX9_9BACI</name>
<evidence type="ECO:0000313" key="15">
    <source>
        <dbReference type="EMBL" id="AZV41264.1"/>
    </source>
</evidence>
<keyword evidence="10 12" id="KW-0670">Pyruvate</keyword>
<evidence type="ECO:0000256" key="2">
    <source>
        <dbReference type="ARBA" id="ARBA00022679"/>
    </source>
</evidence>
<dbReference type="GO" id="GO:0004766">
    <property type="term" value="F:spermidine synthase activity"/>
    <property type="evidence" value="ECO:0007669"/>
    <property type="project" value="UniProtKB-UniRule"/>
</dbReference>
<gene>
    <name evidence="12" type="primary">speH</name>
    <name evidence="11" type="synonym">speE</name>
    <name evidence="15" type="ORF">BAOM_0632</name>
</gene>
<evidence type="ECO:0000256" key="4">
    <source>
        <dbReference type="ARBA" id="ARBA00022813"/>
    </source>
</evidence>
<dbReference type="Pfam" id="PF02675">
    <property type="entry name" value="AdoMet_dc"/>
    <property type="match status" value="1"/>
</dbReference>
<evidence type="ECO:0000256" key="11">
    <source>
        <dbReference type="HAMAP-Rule" id="MF_00198"/>
    </source>
</evidence>
<evidence type="ECO:0000256" key="7">
    <source>
        <dbReference type="ARBA" id="ARBA00023145"/>
    </source>
</evidence>
<feature type="binding site" evidence="11">
    <location>
        <position position="182"/>
    </location>
    <ligand>
        <name>S-methyl-5'-thioadenosine</name>
        <dbReference type="ChEBI" id="CHEBI:17509"/>
    </ligand>
</feature>
<feature type="binding site" evidence="11">
    <location>
        <position position="235"/>
    </location>
    <ligand>
        <name>spermidine</name>
        <dbReference type="ChEBI" id="CHEBI:57834"/>
    </ligand>
</feature>
<comment type="pathway">
    <text evidence="12">Amine and polyamine biosynthesis; S-adenosylmethioninamine biosynthesis; S-adenosylmethioninamine from S-adenosyl-L-methionine: step 1/1.</text>
</comment>
<keyword evidence="8 12" id="KW-0456">Lyase</keyword>
<evidence type="ECO:0000256" key="5">
    <source>
        <dbReference type="ARBA" id="ARBA00023066"/>
    </source>
</evidence>
<dbReference type="PANTHER" id="PTHR43317:SF1">
    <property type="entry name" value="THERMOSPERMINE SYNTHASE ACAULIS5"/>
    <property type="match status" value="1"/>
</dbReference>
<dbReference type="GO" id="GO:0004014">
    <property type="term" value="F:adenosylmethionine decarboxylase activity"/>
    <property type="evidence" value="ECO:0007669"/>
    <property type="project" value="UniProtKB-UniRule"/>
</dbReference>
<dbReference type="InterPro" id="IPR017716">
    <property type="entry name" value="S-AdoMet_deCOase_pro-enz"/>
</dbReference>
<feature type="active site" description="Schiff-base intermediate with substrate; via pyruvic acid" evidence="12">
    <location>
        <position position="72"/>
    </location>
</feature>
<reference evidence="15 16" key="1">
    <citation type="submission" date="2018-01" db="EMBL/GenBank/DDBJ databases">
        <title>Bacillus asahii Genome sequencing and assembly.</title>
        <authorList>
            <person name="Jiang H."/>
            <person name="Feng Y."/>
            <person name="Zhao F."/>
            <person name="Lin X."/>
        </authorList>
    </citation>
    <scope>NUCLEOTIDE SEQUENCE [LARGE SCALE GENOMIC DNA]</scope>
    <source>
        <strain evidence="15 16">OM18</strain>
    </source>
</reference>
<dbReference type="Gene3D" id="3.40.50.150">
    <property type="entry name" value="Vaccinia Virus protein VP39"/>
    <property type="match status" value="1"/>
</dbReference>
<keyword evidence="6 12" id="KW-0620">Polyamine biosynthesis</keyword>
<dbReference type="FunFam" id="3.40.50.150:FF:000088">
    <property type="entry name" value="Polyamine aminopropyltransferase"/>
    <property type="match status" value="1"/>
</dbReference>
<evidence type="ECO:0000256" key="3">
    <source>
        <dbReference type="ARBA" id="ARBA00022793"/>
    </source>
</evidence>
<feature type="chain" id="PRO_5023477864" description="S-adenosylmethionine decarboxylase beta chain" evidence="12">
    <location>
        <begin position="1"/>
        <end position="71"/>
    </location>
</feature>
<dbReference type="SUPFAM" id="SSF53335">
    <property type="entry name" value="S-adenosyl-L-methionine-dependent methyltransferases"/>
    <property type="match status" value="1"/>
</dbReference>
<dbReference type="InterPro" id="IPR001045">
    <property type="entry name" value="Spermi_synthase"/>
</dbReference>
<dbReference type="HAMAP" id="MF_00198">
    <property type="entry name" value="Spermidine_synth"/>
    <property type="match status" value="1"/>
</dbReference>
<dbReference type="NCBIfam" id="TIGR03330">
    <property type="entry name" value="SAM_DCase_Bsu"/>
    <property type="match status" value="1"/>
</dbReference>
<proteinExistence type="inferred from homology"/>
<dbReference type="InterPro" id="IPR030374">
    <property type="entry name" value="PABS"/>
</dbReference>
<keyword evidence="9 12" id="KW-0704">Schiff base</keyword>
<comment type="similarity">
    <text evidence="1 11">Belongs to the spermidine/spermine synthase family.</text>
</comment>
<keyword evidence="2 11" id="KW-0808">Transferase</keyword>
<protein>
    <recommendedName>
        <fullName evidence="12">S-adenosylmethionine decarboxylase proenzyme</fullName>
        <shortName evidence="12">AdoMetDC</shortName>
        <shortName evidence="12">SAMDC</shortName>
        <ecNumber evidence="12">4.1.1.50</ecNumber>
    </recommendedName>
    <component>
        <recommendedName>
            <fullName evidence="12">S-adenosylmethionine decarboxylase beta chain</fullName>
        </recommendedName>
    </component>
    <component>
        <recommendedName>
            <fullName evidence="12">S-adenosylmethionine decarboxylase alpha chain</fullName>
        </recommendedName>
    </component>
</protein>
<evidence type="ECO:0000259" key="14">
    <source>
        <dbReference type="PROSITE" id="PS51006"/>
    </source>
</evidence>
<comment type="caution">
    <text evidence="12">Lacks conserved residue(s) required for the propagation of feature annotation.</text>
</comment>
<dbReference type="PROSITE" id="PS01330">
    <property type="entry name" value="PABS_1"/>
    <property type="match status" value="1"/>
</dbReference>
<keyword evidence="4 12" id="KW-0068">Autocatalytic cleavage</keyword>
<dbReference type="SUPFAM" id="SSF56276">
    <property type="entry name" value="S-adenosylmethionine decarboxylase"/>
    <property type="match status" value="1"/>
</dbReference>
<dbReference type="Gene3D" id="3.60.90.10">
    <property type="entry name" value="S-adenosylmethionine decarboxylase"/>
    <property type="match status" value="1"/>
</dbReference>
<feature type="active site" description="Proton acceptor; for processing activity" evidence="12">
    <location>
        <position position="77"/>
    </location>
</feature>
<feature type="domain" description="PABS" evidence="14">
    <location>
        <begin position="156"/>
        <end position="386"/>
    </location>
</feature>
<comment type="function">
    <text evidence="12">Catalyzes the decarboxylation of S-adenosylmethionine to S-adenosylmethioninamine (dcAdoMet), the propylamine donor required for the synthesis of the polyamines spermine and spermidine from the diamine putrescine.</text>
</comment>
<dbReference type="UniPathway" id="UPA00248">
    <property type="reaction ID" value="UER00314"/>
</dbReference>
<comment type="pathway">
    <text evidence="11">Amine and polyamine biosynthesis; spermidine biosynthesis; spermidine from putrescine: step 1/1.</text>
</comment>
<dbReference type="OrthoDB" id="9793120at2"/>
<dbReference type="GO" id="GO:0010487">
    <property type="term" value="F:thermospermine synthase activity"/>
    <property type="evidence" value="ECO:0007669"/>
    <property type="project" value="UniProtKB-ARBA"/>
</dbReference>
<keyword evidence="5 12" id="KW-0745">Spermidine biosynthesis</keyword>
<dbReference type="EC" id="4.1.1.50" evidence="12"/>
<feature type="modified residue" description="Pyruvic acid (Ser); by autocatalysis" evidence="12">
    <location>
        <position position="72"/>
    </location>
</feature>
<dbReference type="AlphaFoldDB" id="A0A3T0KLX9"/>
<comment type="similarity">
    <text evidence="12">Belongs to the prokaryotic AdoMetDC family. Type 1 subfamily.</text>
</comment>
<dbReference type="EMBL" id="CP026095">
    <property type="protein sequence ID" value="AZV41264.1"/>
    <property type="molecule type" value="Genomic_DNA"/>
</dbReference>
<evidence type="ECO:0000313" key="16">
    <source>
        <dbReference type="Proteomes" id="UP000283095"/>
    </source>
</evidence>
<evidence type="ECO:0000256" key="1">
    <source>
        <dbReference type="ARBA" id="ARBA00007867"/>
    </source>
</evidence>
<comment type="catalytic activity">
    <reaction evidence="12">
        <text>S-adenosyl-L-methionine + H(+) = S-adenosyl 3-(methylsulfanyl)propylamine + CO2</text>
        <dbReference type="Rhea" id="RHEA:15981"/>
        <dbReference type="ChEBI" id="CHEBI:15378"/>
        <dbReference type="ChEBI" id="CHEBI:16526"/>
        <dbReference type="ChEBI" id="CHEBI:57443"/>
        <dbReference type="ChEBI" id="CHEBI:59789"/>
        <dbReference type="EC" id="4.1.1.50"/>
    </reaction>
</comment>
<dbReference type="HAMAP" id="MF_00464">
    <property type="entry name" value="AdoMetDC_1"/>
    <property type="match status" value="1"/>
</dbReference>
<evidence type="ECO:0000256" key="6">
    <source>
        <dbReference type="ARBA" id="ARBA00023115"/>
    </source>
</evidence>
<keyword evidence="12" id="KW-0949">S-adenosyl-L-methionine</keyword>
<dbReference type="GO" id="GO:0008295">
    <property type="term" value="P:spermidine biosynthetic process"/>
    <property type="evidence" value="ECO:0007669"/>
    <property type="project" value="UniProtKB-UniRule"/>
</dbReference>
<keyword evidence="3 12" id="KW-0210">Decarboxylase</keyword>
<comment type="PTM">
    <text evidence="12">Is synthesized initially as an inactive proenzyme. Formation of the active enzyme involves a self-maturation process in which the active site pyruvoyl group is generated from an internal serine residue via an autocatalytic post-translational modification. Two non-identical subunits are generated from the proenzyme in this reaction, and the pyruvate is formed at the N-terminus of the alpha chain, which is derived from the carboxyl end of the proenzyme. The post-translation cleavage follows an unusual pathway, termed non-hydrolytic serinolysis, in which the side chain hydroxyl group of the serine supplies its oxygen atom to form the C-terminus of the beta chain, while the remainder of the serine residue undergoes an oxidative deamination to produce ammonia and the pyruvoyl group blocking the N-terminus of the alpha chain.</text>
</comment>